<organism evidence="3 4">
    <name type="scientific">Undibacterium luofuense</name>
    <dbReference type="NCBI Taxonomy" id="2828733"/>
    <lineage>
        <taxon>Bacteria</taxon>
        <taxon>Pseudomonadati</taxon>
        <taxon>Pseudomonadota</taxon>
        <taxon>Betaproteobacteria</taxon>
        <taxon>Burkholderiales</taxon>
        <taxon>Oxalobacteraceae</taxon>
        <taxon>Undibacterium</taxon>
    </lineage>
</organism>
<dbReference type="Gene3D" id="3.90.76.10">
    <property type="entry name" value="Dipeptide-binding Protein, Domain 1"/>
    <property type="match status" value="1"/>
</dbReference>
<sequence>MPMRSFIAVLLLFSLMLSTGAHAAKVLNVLITNPESSFDPALASDIATMSINENMFEPMLRYDYLARPVSLRPNTLSAMPDVSPDGLTYTFRLQKGIRFTPDPAFAGKDRELTADDYAYSLRRLYDPLLKSPWLFLLEGKLQGDERLLTAVRSNPDAAYQLVFPGIEVTDRYTLKLRLRQSDPGFLFALATPATAAVAREVIEMYGNQAGNHPVGTGPFKLGSWKRSFRIELVASPSFRRPQFSDSGATDDDGRRVQQILKAKSYPLVDAVNVLVMEEQQARVLAFLNKELDILEQVPPPLSEMVLDQGKLKPALAQQGIRLYWFTPLQTYYVWMNMEDPVIGGYTKEKIALRRAIALSYDADSDIRLIEKGLAIPAQTPLPPNVLGYDPQWKSPLRHHLALANALLDRYGYRRGQDGYRSLPDGNPLELVMHSLANATGKLREEVWRRHMETIGVRIRFVSDKHGEILKAARLGKVQMTEANWVGDFPDGENFYQLLYGPNAGKANYSRFNLPEFNQLFEQSRRLADGPERKKLYSRMVFLMHAYNPWILRTHPLSADLVQPRVQNYLRHPVEFTNWRYLDVQDQSGNR</sequence>
<dbReference type="InterPro" id="IPR000914">
    <property type="entry name" value="SBP_5_dom"/>
</dbReference>
<dbReference type="PIRSF" id="PIRSF002741">
    <property type="entry name" value="MppA"/>
    <property type="match status" value="1"/>
</dbReference>
<evidence type="ECO:0000313" key="3">
    <source>
        <dbReference type="EMBL" id="MBR7783171.1"/>
    </source>
</evidence>
<evidence type="ECO:0000313" key="4">
    <source>
        <dbReference type="Proteomes" id="UP000680067"/>
    </source>
</evidence>
<protein>
    <submittedName>
        <fullName evidence="3">Heme-binding protein</fullName>
    </submittedName>
</protein>
<evidence type="ECO:0000259" key="2">
    <source>
        <dbReference type="Pfam" id="PF00496"/>
    </source>
</evidence>
<dbReference type="Gene3D" id="3.40.190.10">
    <property type="entry name" value="Periplasmic binding protein-like II"/>
    <property type="match status" value="1"/>
</dbReference>
<feature type="signal peptide" evidence="1">
    <location>
        <begin position="1"/>
        <end position="23"/>
    </location>
</feature>
<dbReference type="PANTHER" id="PTHR30290">
    <property type="entry name" value="PERIPLASMIC BINDING COMPONENT OF ABC TRANSPORTER"/>
    <property type="match status" value="1"/>
</dbReference>
<reference evidence="3" key="1">
    <citation type="submission" date="2021-04" db="EMBL/GenBank/DDBJ databases">
        <title>novel species isolated from subtropical streams in China.</title>
        <authorList>
            <person name="Lu H."/>
        </authorList>
    </citation>
    <scope>NUCLEOTIDE SEQUENCE</scope>
    <source>
        <strain evidence="3">LFS511W</strain>
    </source>
</reference>
<comment type="caution">
    <text evidence="3">The sequence shown here is derived from an EMBL/GenBank/DDBJ whole genome shotgun (WGS) entry which is preliminary data.</text>
</comment>
<keyword evidence="1" id="KW-0732">Signal</keyword>
<dbReference type="EMBL" id="JAGSPN010000010">
    <property type="protein sequence ID" value="MBR7783171.1"/>
    <property type="molecule type" value="Genomic_DNA"/>
</dbReference>
<accession>A0A941DQU2</accession>
<dbReference type="Proteomes" id="UP000680067">
    <property type="component" value="Unassembled WGS sequence"/>
</dbReference>
<feature type="chain" id="PRO_5037440051" evidence="1">
    <location>
        <begin position="24"/>
        <end position="590"/>
    </location>
</feature>
<name>A0A941DQU2_9BURK</name>
<dbReference type="GO" id="GO:1904680">
    <property type="term" value="F:peptide transmembrane transporter activity"/>
    <property type="evidence" value="ECO:0007669"/>
    <property type="project" value="TreeGrafter"/>
</dbReference>
<feature type="domain" description="Solute-binding protein family 5" evidence="2">
    <location>
        <begin position="73"/>
        <end position="503"/>
    </location>
</feature>
<dbReference type="SUPFAM" id="SSF53850">
    <property type="entry name" value="Periplasmic binding protein-like II"/>
    <property type="match status" value="1"/>
</dbReference>
<dbReference type="GO" id="GO:0015833">
    <property type="term" value="P:peptide transport"/>
    <property type="evidence" value="ECO:0007669"/>
    <property type="project" value="TreeGrafter"/>
</dbReference>
<gene>
    <name evidence="3" type="ORF">KDM89_13540</name>
</gene>
<evidence type="ECO:0000256" key="1">
    <source>
        <dbReference type="SAM" id="SignalP"/>
    </source>
</evidence>
<dbReference type="InterPro" id="IPR030678">
    <property type="entry name" value="Peptide/Ni-bd"/>
</dbReference>
<dbReference type="InterPro" id="IPR039424">
    <property type="entry name" value="SBP_5"/>
</dbReference>
<dbReference type="GO" id="GO:0043190">
    <property type="term" value="C:ATP-binding cassette (ABC) transporter complex"/>
    <property type="evidence" value="ECO:0007669"/>
    <property type="project" value="InterPro"/>
</dbReference>
<dbReference type="GO" id="GO:0030288">
    <property type="term" value="C:outer membrane-bounded periplasmic space"/>
    <property type="evidence" value="ECO:0007669"/>
    <property type="project" value="UniProtKB-ARBA"/>
</dbReference>
<dbReference type="Pfam" id="PF00496">
    <property type="entry name" value="SBP_bac_5"/>
    <property type="match status" value="1"/>
</dbReference>
<dbReference type="Gene3D" id="3.10.105.10">
    <property type="entry name" value="Dipeptide-binding Protein, Domain 3"/>
    <property type="match status" value="1"/>
</dbReference>
<proteinExistence type="predicted"/>
<keyword evidence="4" id="KW-1185">Reference proteome</keyword>
<dbReference type="AlphaFoldDB" id="A0A941DQU2"/>